<evidence type="ECO:0000313" key="8">
    <source>
        <dbReference type="Proteomes" id="UP001366085"/>
    </source>
</evidence>
<gene>
    <name evidence="7" type="ORF">WDU93_10370</name>
</gene>
<dbReference type="SUPFAM" id="SSF56281">
    <property type="entry name" value="Metallo-hydrolase/oxidoreductase"/>
    <property type="match status" value="1"/>
</dbReference>
<evidence type="ECO:0000256" key="5">
    <source>
        <dbReference type="ARBA" id="ARBA00022833"/>
    </source>
</evidence>
<keyword evidence="8" id="KW-1185">Reference proteome</keyword>
<dbReference type="InterPro" id="IPR036866">
    <property type="entry name" value="RibonucZ/Hydroxyglut_hydro"/>
</dbReference>
<proteinExistence type="inferred from homology"/>
<evidence type="ECO:0000259" key="6">
    <source>
        <dbReference type="SMART" id="SM00849"/>
    </source>
</evidence>
<sequence>MSASSSDLPNWQVFTFRHGTRRSLRSEVFLDYALYGEPDDAHTVDYYFWALRSAGRIIVVDTGYASEVAARRDRIVLHDPIEMLAEHLGVDADDVTDVVVTHCHYDHIGNLSRFPRAEVHLAAAELAFVRSGALSHQLVGHFSEPAEVDLLDSLDRAGRITAVVEPTDLAPGVRLIPVGGHTPGQLMVEVHTSAGPVLLTSDALHFREELDRDMPFSSCMDLPATYRTFETIRAYEAAGSRLVPGHDAGALDGMTRIATDVGVIG</sequence>
<dbReference type="Pfam" id="PF00753">
    <property type="entry name" value="Lactamase_B"/>
    <property type="match status" value="1"/>
</dbReference>
<dbReference type="RefSeq" id="WP_337320312.1">
    <property type="nucleotide sequence ID" value="NZ_JBBDGN010000009.1"/>
</dbReference>
<dbReference type="CDD" id="cd07729">
    <property type="entry name" value="AHL_lactonase_MBL-fold"/>
    <property type="match status" value="1"/>
</dbReference>
<dbReference type="PANTHER" id="PTHR42978:SF7">
    <property type="entry name" value="METALLO-HYDROLASE RV2300C-RELATED"/>
    <property type="match status" value="1"/>
</dbReference>
<keyword evidence="3" id="KW-0479">Metal-binding</keyword>
<dbReference type="PANTHER" id="PTHR42978">
    <property type="entry name" value="QUORUM-QUENCHING LACTONASE YTNP-RELATED-RELATED"/>
    <property type="match status" value="1"/>
</dbReference>
<dbReference type="EMBL" id="JBBDGN010000009">
    <property type="protein sequence ID" value="MEJ1092096.1"/>
    <property type="molecule type" value="Genomic_DNA"/>
</dbReference>
<dbReference type="Proteomes" id="UP001366085">
    <property type="component" value="Unassembled WGS sequence"/>
</dbReference>
<dbReference type="InterPro" id="IPR051013">
    <property type="entry name" value="MBL_superfamily_lactonases"/>
</dbReference>
<evidence type="ECO:0000256" key="1">
    <source>
        <dbReference type="ARBA" id="ARBA00001947"/>
    </source>
</evidence>
<keyword evidence="5" id="KW-0862">Zinc</keyword>
<evidence type="ECO:0000256" key="2">
    <source>
        <dbReference type="ARBA" id="ARBA00007749"/>
    </source>
</evidence>
<dbReference type="InterPro" id="IPR001279">
    <property type="entry name" value="Metallo-B-lactamas"/>
</dbReference>
<protein>
    <submittedName>
        <fullName evidence="7">N-acyl homoserine lactonase family protein</fullName>
    </submittedName>
</protein>
<comment type="cofactor">
    <cofactor evidence="1">
        <name>Zn(2+)</name>
        <dbReference type="ChEBI" id="CHEBI:29105"/>
    </cofactor>
</comment>
<evidence type="ECO:0000256" key="3">
    <source>
        <dbReference type="ARBA" id="ARBA00022723"/>
    </source>
</evidence>
<name>A0ABU8LND2_9MICO</name>
<dbReference type="SMART" id="SM00849">
    <property type="entry name" value="Lactamase_B"/>
    <property type="match status" value="1"/>
</dbReference>
<dbReference type="Gene3D" id="3.60.15.10">
    <property type="entry name" value="Ribonuclease Z/Hydroxyacylglutathione hydrolase-like"/>
    <property type="match status" value="1"/>
</dbReference>
<evidence type="ECO:0000256" key="4">
    <source>
        <dbReference type="ARBA" id="ARBA00022801"/>
    </source>
</evidence>
<accession>A0ABU8LND2</accession>
<evidence type="ECO:0000313" key="7">
    <source>
        <dbReference type="EMBL" id="MEJ1092096.1"/>
    </source>
</evidence>
<keyword evidence="4" id="KW-0378">Hydrolase</keyword>
<comment type="caution">
    <text evidence="7">The sequence shown here is derived from an EMBL/GenBank/DDBJ whole genome shotgun (WGS) entry which is preliminary data.</text>
</comment>
<organism evidence="7 8">
    <name type="scientific">Microbacterium istanbulense</name>
    <dbReference type="NCBI Taxonomy" id="3122049"/>
    <lineage>
        <taxon>Bacteria</taxon>
        <taxon>Bacillati</taxon>
        <taxon>Actinomycetota</taxon>
        <taxon>Actinomycetes</taxon>
        <taxon>Micrococcales</taxon>
        <taxon>Microbacteriaceae</taxon>
        <taxon>Microbacterium</taxon>
    </lineage>
</organism>
<feature type="domain" description="Metallo-beta-lactamase" evidence="6">
    <location>
        <begin position="45"/>
        <end position="246"/>
    </location>
</feature>
<reference evidence="7 8" key="1">
    <citation type="submission" date="2024-02" db="EMBL/GenBank/DDBJ databases">
        <authorList>
            <person name="Saticioglu I.B."/>
        </authorList>
    </citation>
    <scope>NUCLEOTIDE SEQUENCE [LARGE SCALE GENOMIC DNA]</scope>
    <source>
        <strain evidence="7 8">Mu-43</strain>
    </source>
</reference>
<comment type="similarity">
    <text evidence="2">Belongs to the metallo-beta-lactamase superfamily.</text>
</comment>